<feature type="transmembrane region" description="Helical" evidence="2">
    <location>
        <begin position="589"/>
        <end position="612"/>
    </location>
</feature>
<evidence type="ECO:0000256" key="1">
    <source>
        <dbReference type="SAM" id="MobiDB-lite"/>
    </source>
</evidence>
<feature type="region of interest" description="Disordered" evidence="1">
    <location>
        <begin position="1"/>
        <end position="32"/>
    </location>
</feature>
<dbReference type="EMBL" id="QKXC01000036">
    <property type="protein sequence ID" value="RBR25712.1"/>
    <property type="molecule type" value="Genomic_DNA"/>
</dbReference>
<keyword evidence="2" id="KW-1133">Transmembrane helix</keyword>
<dbReference type="OrthoDB" id="3692311at2759"/>
<name>A0A366S9P6_9HYPO</name>
<dbReference type="GeneID" id="41990911"/>
<protein>
    <recommendedName>
        <fullName evidence="5">Transmembrane protein</fullName>
    </recommendedName>
</protein>
<evidence type="ECO:0000313" key="3">
    <source>
        <dbReference type="EMBL" id="RBR25712.1"/>
    </source>
</evidence>
<keyword evidence="4" id="KW-1185">Reference proteome</keyword>
<sequence length="659" mass="72286">MEPATKPEKRGLMAISERSDSSEAENKVTAGTAQSLRQSAPSLLRRVGAPIALLLVPTLYIVLVSMVFYFHNKEQSSFGDTVIEILQIASTLWPVTFAAVLGPFLKTVALLKAERGTTLTSLEFLLTSQTTAAALVNLLTLRRIKEVTAVVVAAVWLLGPLGGQAALRSIHIQHNINTTQTPALHYLGNNQSEIEAYYSHGAYVHYGASIRSNFIAGMRGIYSAPFSSPDILVLHANTSSPNFDNVIKELGGTAQAPRLGYRDLWRNVRVPFLEPLPGYDDENPTSWVTVPLDEIVPYVSLIGLPIRTPFLNGAGNLTMTLGQKRFHVPVFHNTTSPVRLALQSYETIFSGFESNKGNQNKSVRGYPNIWFDIANTSAARQQLKTRGVQLEAHSNLQLVLGGECVFCAVSPCKEITRLRLCDISISYTEMAIGCTRVTPDADLICRAVRIRRAPFHPNQGNLTALSSLRMAQSVLFDIPFTGATEHGGQKGPSTLAYYLRDPTSTLSRQGNRPWNTTLDRDIQGCYTHTSARLLERRLATVLNTFVVASYNLTALTGGDGVIIEDVEFPWKSSTATWTQFAKRTYAVDWLWLSVTVISTAALVICAVANVIIRWRIRAPDFLTGVPGLTRDTPFVNISNQAGSGFSGEDRLKVFGDVQV</sequence>
<evidence type="ECO:0000256" key="2">
    <source>
        <dbReference type="SAM" id="Phobius"/>
    </source>
</evidence>
<feature type="compositionally biased region" description="Basic and acidic residues" evidence="1">
    <location>
        <begin position="1"/>
        <end position="26"/>
    </location>
</feature>
<keyword evidence="2" id="KW-0812">Transmembrane</keyword>
<gene>
    <name evidence="3" type="ORF">FIESC28_01465</name>
</gene>
<keyword evidence="2" id="KW-0472">Membrane</keyword>
<reference evidence="3 4" key="1">
    <citation type="submission" date="2018-06" db="EMBL/GenBank/DDBJ databases">
        <title>Fusarium incarnatum-equiseti species complex species 28.</title>
        <authorList>
            <person name="Gardiner D.M."/>
        </authorList>
    </citation>
    <scope>NUCLEOTIDE SEQUENCE [LARGE SCALE GENOMIC DNA]</scope>
    <source>
        <strain evidence="3 4">FIESC_28</strain>
    </source>
</reference>
<dbReference type="Proteomes" id="UP000253153">
    <property type="component" value="Unassembled WGS sequence"/>
</dbReference>
<feature type="transmembrane region" description="Helical" evidence="2">
    <location>
        <begin position="82"/>
        <end position="105"/>
    </location>
</feature>
<evidence type="ECO:0008006" key="5">
    <source>
        <dbReference type="Google" id="ProtNLM"/>
    </source>
</evidence>
<evidence type="ECO:0000313" key="4">
    <source>
        <dbReference type="Proteomes" id="UP000253153"/>
    </source>
</evidence>
<comment type="caution">
    <text evidence="3">The sequence shown here is derived from an EMBL/GenBank/DDBJ whole genome shotgun (WGS) entry which is preliminary data.</text>
</comment>
<feature type="transmembrane region" description="Helical" evidence="2">
    <location>
        <begin position="47"/>
        <end position="70"/>
    </location>
</feature>
<dbReference type="RefSeq" id="XP_031020303.1">
    <property type="nucleotide sequence ID" value="XM_031155615.1"/>
</dbReference>
<dbReference type="AlphaFoldDB" id="A0A366S9P6"/>
<organism evidence="3 4">
    <name type="scientific">Fusarium coffeatum</name>
    <dbReference type="NCBI Taxonomy" id="231269"/>
    <lineage>
        <taxon>Eukaryota</taxon>
        <taxon>Fungi</taxon>
        <taxon>Dikarya</taxon>
        <taxon>Ascomycota</taxon>
        <taxon>Pezizomycotina</taxon>
        <taxon>Sordariomycetes</taxon>
        <taxon>Hypocreomycetidae</taxon>
        <taxon>Hypocreales</taxon>
        <taxon>Nectriaceae</taxon>
        <taxon>Fusarium</taxon>
        <taxon>Fusarium incarnatum-equiseti species complex</taxon>
    </lineage>
</organism>
<accession>A0A366S9P6</accession>
<proteinExistence type="predicted"/>